<evidence type="ECO:0000313" key="1">
    <source>
        <dbReference type="EMBL" id="OWQ88925.1"/>
    </source>
</evidence>
<sequence>MQERLSDVPSAIVVGTTVSEEQTVLVTALSRPDVLLIAPQLADGTGCSALERLRSAGFQGTAYAMVAGGNGACGADCAGSGVDAFYDKGQDLDRLVDTISLLAQDPYSVIAGTIELPRTRQARCSCPQRCE</sequence>
<dbReference type="Proteomes" id="UP000197468">
    <property type="component" value="Unassembled WGS sequence"/>
</dbReference>
<keyword evidence="2" id="KW-1185">Reference proteome</keyword>
<comment type="caution">
    <text evidence="1">The sequence shown here is derived from an EMBL/GenBank/DDBJ whole genome shotgun (WGS) entry which is preliminary data.</text>
</comment>
<dbReference type="EMBL" id="NIOF01000006">
    <property type="protein sequence ID" value="OWQ88925.1"/>
    <property type="molecule type" value="Genomic_DNA"/>
</dbReference>
<dbReference type="Gene3D" id="3.40.50.2300">
    <property type="match status" value="1"/>
</dbReference>
<dbReference type="InterPro" id="IPR011006">
    <property type="entry name" value="CheY-like_superfamily"/>
</dbReference>
<dbReference type="SUPFAM" id="SSF52172">
    <property type="entry name" value="CheY-like"/>
    <property type="match status" value="1"/>
</dbReference>
<organism evidence="1 2">
    <name type="scientific">Roseateles aquatilis</name>
    <dbReference type="NCBI Taxonomy" id="431061"/>
    <lineage>
        <taxon>Bacteria</taxon>
        <taxon>Pseudomonadati</taxon>
        <taxon>Pseudomonadota</taxon>
        <taxon>Betaproteobacteria</taxon>
        <taxon>Burkholderiales</taxon>
        <taxon>Sphaerotilaceae</taxon>
        <taxon>Roseateles</taxon>
    </lineage>
</organism>
<evidence type="ECO:0008006" key="3">
    <source>
        <dbReference type="Google" id="ProtNLM"/>
    </source>
</evidence>
<protein>
    <recommendedName>
        <fullName evidence="3">Response regulatory domain-containing protein</fullName>
    </recommendedName>
</protein>
<gene>
    <name evidence="1" type="ORF">CDN99_15765</name>
</gene>
<dbReference type="AlphaFoldDB" id="A0A246J8F7"/>
<proteinExistence type="predicted"/>
<evidence type="ECO:0000313" key="2">
    <source>
        <dbReference type="Proteomes" id="UP000197468"/>
    </source>
</evidence>
<name>A0A246J8F7_9BURK</name>
<reference evidence="1 2" key="1">
    <citation type="journal article" date="2008" name="Int. J. Syst. Evol. Microbiol.">
        <title>Description of Roseateles aquatilis sp. nov. and Roseateles terrae sp. nov., in the class Betaproteobacteria, and emended description of the genus Roseateles.</title>
        <authorList>
            <person name="Gomila M."/>
            <person name="Bowien B."/>
            <person name="Falsen E."/>
            <person name="Moore E.R."/>
            <person name="Lalucat J."/>
        </authorList>
    </citation>
    <scope>NUCLEOTIDE SEQUENCE [LARGE SCALE GENOMIC DNA]</scope>
    <source>
        <strain evidence="1 2">CCUG 48205</strain>
    </source>
</reference>
<accession>A0A246J8F7</accession>